<dbReference type="InterPro" id="IPR010466">
    <property type="entry name" value="DUF1058"/>
</dbReference>
<evidence type="ECO:0000259" key="2">
    <source>
        <dbReference type="PROSITE" id="PS51781"/>
    </source>
</evidence>
<dbReference type="SMART" id="SM00287">
    <property type="entry name" value="SH3b"/>
    <property type="match status" value="8"/>
</dbReference>
<dbReference type="InterPro" id="IPR003646">
    <property type="entry name" value="SH3-like_bac-type"/>
</dbReference>
<feature type="compositionally biased region" description="Low complexity" evidence="1">
    <location>
        <begin position="190"/>
        <end position="204"/>
    </location>
</feature>
<protein>
    <submittedName>
        <fullName evidence="3">SH3 domain-containing protein</fullName>
    </submittedName>
</protein>
<name>A0ABW4KMA9_9BACI</name>
<dbReference type="InterPro" id="IPR052354">
    <property type="entry name" value="Cell_Wall_Dynamics_Protein"/>
</dbReference>
<organism evidence="3 4">
    <name type="scientific">Siminovitchia sediminis</name>
    <dbReference type="NCBI Taxonomy" id="1274353"/>
    <lineage>
        <taxon>Bacteria</taxon>
        <taxon>Bacillati</taxon>
        <taxon>Bacillota</taxon>
        <taxon>Bacilli</taxon>
        <taxon>Bacillales</taxon>
        <taxon>Bacillaceae</taxon>
        <taxon>Siminovitchia</taxon>
    </lineage>
</organism>
<feature type="domain" description="SH3b" evidence="2">
    <location>
        <begin position="208"/>
        <end position="273"/>
    </location>
</feature>
<gene>
    <name evidence="3" type="ORF">ACFSCZ_15930</name>
</gene>
<evidence type="ECO:0000256" key="1">
    <source>
        <dbReference type="SAM" id="MobiDB-lite"/>
    </source>
</evidence>
<feature type="region of interest" description="Disordered" evidence="1">
    <location>
        <begin position="109"/>
        <end position="157"/>
    </location>
</feature>
<dbReference type="Gene3D" id="2.30.30.40">
    <property type="entry name" value="SH3 Domains"/>
    <property type="match status" value="8"/>
</dbReference>
<dbReference type="PANTHER" id="PTHR34408:SF2">
    <property type="entry name" value="CELL WALL-BINDING PROTEIN YWSB"/>
    <property type="match status" value="1"/>
</dbReference>
<proteinExistence type="predicted"/>
<dbReference type="InterPro" id="IPR002901">
    <property type="entry name" value="MGlyc_endo_b_GlcNAc-like_dom"/>
</dbReference>
<keyword evidence="4" id="KW-1185">Reference proteome</keyword>
<dbReference type="Pfam" id="PF06347">
    <property type="entry name" value="SH3_4"/>
    <property type="match status" value="1"/>
</dbReference>
<feature type="domain" description="SH3b" evidence="2">
    <location>
        <begin position="1"/>
        <end position="33"/>
    </location>
</feature>
<dbReference type="Proteomes" id="UP001597301">
    <property type="component" value="Unassembled WGS sequence"/>
</dbReference>
<feature type="domain" description="SH3b" evidence="2">
    <location>
        <begin position="288"/>
        <end position="353"/>
    </location>
</feature>
<dbReference type="Gene3D" id="1.10.530.10">
    <property type="match status" value="1"/>
</dbReference>
<feature type="domain" description="SH3b" evidence="2">
    <location>
        <begin position="48"/>
        <end position="113"/>
    </location>
</feature>
<dbReference type="PROSITE" id="PS51781">
    <property type="entry name" value="SH3B"/>
    <property type="match status" value="9"/>
</dbReference>
<dbReference type="PANTHER" id="PTHR34408">
    <property type="entry name" value="FAMILY PROTEIN, PUTATIVE-RELATED"/>
    <property type="match status" value="1"/>
</dbReference>
<dbReference type="SMART" id="SM00047">
    <property type="entry name" value="LYZ2"/>
    <property type="match status" value="1"/>
</dbReference>
<reference evidence="4" key="1">
    <citation type="journal article" date="2019" name="Int. J. Syst. Evol. Microbiol.">
        <title>The Global Catalogue of Microorganisms (GCM) 10K type strain sequencing project: providing services to taxonomists for standard genome sequencing and annotation.</title>
        <authorList>
            <consortium name="The Broad Institute Genomics Platform"/>
            <consortium name="The Broad Institute Genome Sequencing Center for Infectious Disease"/>
            <person name="Wu L."/>
            <person name="Ma J."/>
        </authorList>
    </citation>
    <scope>NUCLEOTIDE SEQUENCE [LARGE SCALE GENOMIC DNA]</scope>
    <source>
        <strain evidence="4">CGMCC 1.12295</strain>
    </source>
</reference>
<feature type="compositionally biased region" description="Low complexity" evidence="1">
    <location>
        <begin position="109"/>
        <end position="126"/>
    </location>
</feature>
<dbReference type="RefSeq" id="WP_380775231.1">
    <property type="nucleotide sequence ID" value="NZ_JBHUEO010000062.1"/>
</dbReference>
<dbReference type="EMBL" id="JBHUEO010000062">
    <property type="protein sequence ID" value="MFD1708207.1"/>
    <property type="molecule type" value="Genomic_DNA"/>
</dbReference>
<feature type="compositionally biased region" description="Polar residues" evidence="1">
    <location>
        <begin position="127"/>
        <end position="144"/>
    </location>
</feature>
<feature type="compositionally biased region" description="Polar residues" evidence="1">
    <location>
        <begin position="205"/>
        <end position="218"/>
    </location>
</feature>
<evidence type="ECO:0000313" key="3">
    <source>
        <dbReference type="EMBL" id="MFD1708207.1"/>
    </source>
</evidence>
<feature type="compositionally biased region" description="Low complexity" evidence="1">
    <location>
        <begin position="145"/>
        <end position="157"/>
    </location>
</feature>
<sequence length="897" mass="95060">TKVTVYSESKGWAQINYNGRTGYVSSTYLSGSAPSSKPSGSAPAQAKTTAKYVNVNPGSTLNVRSQSSTSGSVIGSLSSGTKVTVYSESKGWAQINYNGRTGYVSSTYLSGSASSSKPSGSVPAQSKTTTKYVNVNPGSTLNVRSQSSTSGSVIGSLSSGTKVTVYSESKGWAQINYNGRTGYVSSTYLSGSAPSSKPSGSVPAQSKTTTKYVNVNPGSTLNVRSQSSTSGSVIGSLSSGTKVTVYSESKGWAQINYNGRTGYISSTYLSGSAPSSKPSGSVPAQEKTTTKYVNVNPGSSLNIRSQGSTISKIIGKLPSGTKVTVYSESKGWAKITANGLSGYVSSDFLTTSSSSGSSADPETGAPVKTIKFVDVNAGSILNVRSKPSTTGQIIDRLTRGTEVAVISETSGWSKISVNGKTGYVSSQYLSATDEKKETVKTTTKYVVSPDASGIAMHKSPTNNSSVIVHVAAGIPVEVYSEENGWAKVKVYNSEGYIQSKFLSASKPESDTEQTGDSVQTRYVSVNPGSNLNMRSKPSLQGTVIAKLPSGTAVQYHSASNGWAKVTVNGKTGYVSTQYLTAGLKEHDKLEDKATEYSYYDLSLDEMVKIQMAANPQTDKQYATYIREDSLRLNSSKSGTVVGGTWNVRSGAGTNFSSLGKVSSGRNLTILSSVKGADGYTWYQVAYNTGWVTAKEDDVRYYLDPDNFINDPVKSLQFVNLSKTTNAQAQEINEKILAGKGILSGKAAAFIEAGKIHGVNELYLISHALLETGNGNSQLAKGVKINGKTVYNMYGIGAYDGAAVQKGAEFAYKAGWFTPEAAIIGGAQFIGRNYISAGQNTLYKMRWNPEAAVANNRATHQYATDIGWAVKQISQIHNLYMLVNSYTLQYDIPVYKKL</sequence>
<feature type="domain" description="SH3b" evidence="2">
    <location>
        <begin position="635"/>
        <end position="711"/>
    </location>
</feature>
<feature type="domain" description="SH3b" evidence="2">
    <location>
        <begin position="368"/>
        <end position="433"/>
    </location>
</feature>
<feature type="domain" description="SH3b" evidence="2">
    <location>
        <begin position="441"/>
        <end position="506"/>
    </location>
</feature>
<dbReference type="Gene3D" id="4.10.80.110">
    <property type="match status" value="1"/>
</dbReference>
<dbReference type="Pfam" id="PF01832">
    <property type="entry name" value="Glucosaminidase"/>
    <property type="match status" value="1"/>
</dbReference>
<feature type="domain" description="SH3b" evidence="2">
    <location>
        <begin position="128"/>
        <end position="193"/>
    </location>
</feature>
<evidence type="ECO:0000313" key="4">
    <source>
        <dbReference type="Proteomes" id="UP001597301"/>
    </source>
</evidence>
<feature type="region of interest" description="Disordered" evidence="1">
    <location>
        <begin position="189"/>
        <end position="218"/>
    </location>
</feature>
<feature type="non-terminal residue" evidence="3">
    <location>
        <position position="1"/>
    </location>
</feature>
<feature type="domain" description="SH3b" evidence="2">
    <location>
        <begin position="518"/>
        <end position="583"/>
    </location>
</feature>
<dbReference type="Pfam" id="PF08239">
    <property type="entry name" value="SH3_3"/>
    <property type="match status" value="8"/>
</dbReference>
<accession>A0ABW4KMA9</accession>
<comment type="caution">
    <text evidence="3">The sequence shown here is derived from an EMBL/GenBank/DDBJ whole genome shotgun (WGS) entry which is preliminary data.</text>
</comment>